<dbReference type="Proteomes" id="UP000324222">
    <property type="component" value="Unassembled WGS sequence"/>
</dbReference>
<organism evidence="1 2">
    <name type="scientific">Portunus trituberculatus</name>
    <name type="common">Swimming crab</name>
    <name type="synonym">Neptunus trituberculatus</name>
    <dbReference type="NCBI Taxonomy" id="210409"/>
    <lineage>
        <taxon>Eukaryota</taxon>
        <taxon>Metazoa</taxon>
        <taxon>Ecdysozoa</taxon>
        <taxon>Arthropoda</taxon>
        <taxon>Crustacea</taxon>
        <taxon>Multicrustacea</taxon>
        <taxon>Malacostraca</taxon>
        <taxon>Eumalacostraca</taxon>
        <taxon>Eucarida</taxon>
        <taxon>Decapoda</taxon>
        <taxon>Pleocyemata</taxon>
        <taxon>Brachyura</taxon>
        <taxon>Eubrachyura</taxon>
        <taxon>Portunoidea</taxon>
        <taxon>Portunidae</taxon>
        <taxon>Portuninae</taxon>
        <taxon>Portunus</taxon>
    </lineage>
</organism>
<gene>
    <name evidence="1" type="ORF">E2C01_038606</name>
</gene>
<keyword evidence="2" id="KW-1185">Reference proteome</keyword>
<evidence type="ECO:0000313" key="2">
    <source>
        <dbReference type="Proteomes" id="UP000324222"/>
    </source>
</evidence>
<reference evidence="1 2" key="1">
    <citation type="submission" date="2019-05" db="EMBL/GenBank/DDBJ databases">
        <title>Another draft genome of Portunus trituberculatus and its Hox gene families provides insights of decapod evolution.</title>
        <authorList>
            <person name="Jeong J.-H."/>
            <person name="Song I."/>
            <person name="Kim S."/>
            <person name="Choi T."/>
            <person name="Kim D."/>
            <person name="Ryu S."/>
            <person name="Kim W."/>
        </authorList>
    </citation>
    <scope>NUCLEOTIDE SEQUENCE [LARGE SCALE GENOMIC DNA]</scope>
    <source>
        <tissue evidence="1">Muscle</tissue>
    </source>
</reference>
<comment type="caution">
    <text evidence="1">The sequence shown here is derived from an EMBL/GenBank/DDBJ whole genome shotgun (WGS) entry which is preliminary data.</text>
</comment>
<dbReference type="AlphaFoldDB" id="A0A5B7FKJ3"/>
<evidence type="ECO:0000313" key="1">
    <source>
        <dbReference type="EMBL" id="MPC44924.1"/>
    </source>
</evidence>
<accession>A0A5B7FKJ3</accession>
<sequence length="115" mass="12850">MPSFTPSLTFSANQYPAYMKAPSRVSQSTGSLACRGRRSEEPVPGTGWHSQLLVWLDSRLNGRFGEERYTYGVSSRFRYVLAREGARECRILSGSGALLAFSPLRLAVSRDTKER</sequence>
<dbReference type="EMBL" id="VSRR010006495">
    <property type="protein sequence ID" value="MPC44924.1"/>
    <property type="molecule type" value="Genomic_DNA"/>
</dbReference>
<proteinExistence type="predicted"/>
<protein>
    <submittedName>
        <fullName evidence="1">Uncharacterized protein</fullName>
    </submittedName>
</protein>
<name>A0A5B7FKJ3_PORTR</name>